<accession>A0A0D1WW78</accession>
<organism evidence="1 2">
    <name type="scientific">Exophiala mesophila</name>
    <name type="common">Black yeast-like fungus</name>
    <dbReference type="NCBI Taxonomy" id="212818"/>
    <lineage>
        <taxon>Eukaryota</taxon>
        <taxon>Fungi</taxon>
        <taxon>Dikarya</taxon>
        <taxon>Ascomycota</taxon>
        <taxon>Pezizomycotina</taxon>
        <taxon>Eurotiomycetes</taxon>
        <taxon>Chaetothyriomycetidae</taxon>
        <taxon>Chaetothyriales</taxon>
        <taxon>Herpotrichiellaceae</taxon>
        <taxon>Exophiala</taxon>
    </lineage>
</organism>
<gene>
    <name evidence="1" type="ORF">PV10_04821</name>
</gene>
<dbReference type="RefSeq" id="XP_016225194.1">
    <property type="nucleotide sequence ID" value="XM_016369406.1"/>
</dbReference>
<dbReference type="Proteomes" id="UP000054302">
    <property type="component" value="Unassembled WGS sequence"/>
</dbReference>
<dbReference type="AlphaFoldDB" id="A0A0D1WW78"/>
<evidence type="ECO:0000313" key="1">
    <source>
        <dbReference type="EMBL" id="KIV93620.1"/>
    </source>
</evidence>
<sequence length="195" mass="22222">MRGQDDDGQAINPVFPGKTQLRWLHFVRLRSFGETSRHLRRKSWKMSLATILYGSSGGNYFQLQLFTDTAPQRWALQRHLMKRLMSTRTCIKIARYLPRGVKSAPTSPSIGILVKPMVSIHSRYVHSSHHEDCVVLEWPRNDCSTSVGLTFEILSSPDTFTLLARGPWCLAGLLNLAGERHREISAFLLISQKLF</sequence>
<protein>
    <submittedName>
        <fullName evidence="1">Uncharacterized protein</fullName>
    </submittedName>
</protein>
<proteinExistence type="predicted"/>
<evidence type="ECO:0000313" key="2">
    <source>
        <dbReference type="Proteomes" id="UP000054302"/>
    </source>
</evidence>
<dbReference type="EMBL" id="KN847522">
    <property type="protein sequence ID" value="KIV93620.1"/>
    <property type="molecule type" value="Genomic_DNA"/>
</dbReference>
<name>A0A0D1WW78_EXOME</name>
<reference evidence="1 2" key="1">
    <citation type="submission" date="2015-01" db="EMBL/GenBank/DDBJ databases">
        <title>The Genome Sequence of Exophiala mesophila CBS40295.</title>
        <authorList>
            <consortium name="The Broad Institute Genomics Platform"/>
            <person name="Cuomo C."/>
            <person name="de Hoog S."/>
            <person name="Gorbushina A."/>
            <person name="Stielow B."/>
            <person name="Teixiera M."/>
            <person name="Abouelleil A."/>
            <person name="Chapman S.B."/>
            <person name="Priest M."/>
            <person name="Young S.K."/>
            <person name="Wortman J."/>
            <person name="Nusbaum C."/>
            <person name="Birren B."/>
        </authorList>
    </citation>
    <scope>NUCLEOTIDE SEQUENCE [LARGE SCALE GENOMIC DNA]</scope>
    <source>
        <strain evidence="1 2">CBS 40295</strain>
    </source>
</reference>
<dbReference type="HOGENOM" id="CLU_1396332_0_0_1"/>
<dbReference type="GeneID" id="27322666"/>
<keyword evidence="2" id="KW-1185">Reference proteome</keyword>
<dbReference type="VEuPathDB" id="FungiDB:PV10_04821"/>